<sequence length="143" mass="15680">MESNQQSACLSYEKFNGMMSWVGTHVASAFFASLERCSCINLSTSDDPDVNPDEAHDLPLMLSSPSITRSDQCVPTPSPPPQNDVVSLPKSEKRAHAKTKILKIINTAHAYGMLRYEPAVALQFAQKSFVNSSYIRIDSVQSG</sequence>
<dbReference type="EMBL" id="JAEACU010000003">
    <property type="protein sequence ID" value="KAH7538262.1"/>
    <property type="molecule type" value="Genomic_DNA"/>
</dbReference>
<proteinExistence type="predicted"/>
<protein>
    <submittedName>
        <fullName evidence="2">Uncharacterized protein</fullName>
    </submittedName>
</protein>
<evidence type="ECO:0000313" key="3">
    <source>
        <dbReference type="Proteomes" id="UP000813462"/>
    </source>
</evidence>
<reference evidence="2" key="1">
    <citation type="journal article" date="2021" name="Front. Plant Sci.">
        <title>Chromosome-Scale Genome Assembly for Chinese Sour Jujube and Insights Into Its Genome Evolution and Domestication Signature.</title>
        <authorList>
            <person name="Shen L.-Y."/>
            <person name="Luo H."/>
            <person name="Wang X.-L."/>
            <person name="Wang X.-M."/>
            <person name="Qiu X.-J."/>
            <person name="Liu H."/>
            <person name="Zhou S.-S."/>
            <person name="Jia K.-H."/>
            <person name="Nie S."/>
            <person name="Bao Y.-T."/>
            <person name="Zhang R.-G."/>
            <person name="Yun Q.-Z."/>
            <person name="Chai Y.-H."/>
            <person name="Lu J.-Y."/>
            <person name="Li Y."/>
            <person name="Zhao S.-W."/>
            <person name="Mao J.-F."/>
            <person name="Jia S.-G."/>
            <person name="Mao Y.-M."/>
        </authorList>
    </citation>
    <scope>NUCLEOTIDE SEQUENCE</scope>
    <source>
        <strain evidence="2">AT0</strain>
        <tissue evidence="2">Leaf</tissue>
    </source>
</reference>
<accession>A0A978VRT7</accession>
<organism evidence="2 3">
    <name type="scientific">Ziziphus jujuba var. spinosa</name>
    <dbReference type="NCBI Taxonomy" id="714518"/>
    <lineage>
        <taxon>Eukaryota</taxon>
        <taxon>Viridiplantae</taxon>
        <taxon>Streptophyta</taxon>
        <taxon>Embryophyta</taxon>
        <taxon>Tracheophyta</taxon>
        <taxon>Spermatophyta</taxon>
        <taxon>Magnoliopsida</taxon>
        <taxon>eudicotyledons</taxon>
        <taxon>Gunneridae</taxon>
        <taxon>Pentapetalae</taxon>
        <taxon>rosids</taxon>
        <taxon>fabids</taxon>
        <taxon>Rosales</taxon>
        <taxon>Rhamnaceae</taxon>
        <taxon>Paliureae</taxon>
        <taxon>Ziziphus</taxon>
    </lineage>
</organism>
<name>A0A978VRT7_ZIZJJ</name>
<feature type="region of interest" description="Disordered" evidence="1">
    <location>
        <begin position="68"/>
        <end position="92"/>
    </location>
</feature>
<dbReference type="PANTHER" id="PTHR34061">
    <property type="entry name" value="PROTEIN, PUTATIVE-RELATED"/>
    <property type="match status" value="1"/>
</dbReference>
<gene>
    <name evidence="2" type="ORF">FEM48_Zijuj03G0181000</name>
</gene>
<comment type="caution">
    <text evidence="2">The sequence shown here is derived from an EMBL/GenBank/DDBJ whole genome shotgun (WGS) entry which is preliminary data.</text>
</comment>
<dbReference type="Proteomes" id="UP000813462">
    <property type="component" value="Unassembled WGS sequence"/>
</dbReference>
<dbReference type="PANTHER" id="PTHR34061:SF11">
    <property type="entry name" value="PROTEIN, PUTATIVE-RELATED"/>
    <property type="match status" value="1"/>
</dbReference>
<evidence type="ECO:0000256" key="1">
    <source>
        <dbReference type="SAM" id="MobiDB-lite"/>
    </source>
</evidence>
<evidence type="ECO:0000313" key="2">
    <source>
        <dbReference type="EMBL" id="KAH7538262.1"/>
    </source>
</evidence>
<dbReference type="AlphaFoldDB" id="A0A978VRT7"/>